<comment type="caution">
    <text evidence="2">The sequence shown here is derived from an EMBL/GenBank/DDBJ whole genome shotgun (WGS) entry which is preliminary data.</text>
</comment>
<keyword evidence="1" id="KW-1133">Transmembrane helix</keyword>
<protein>
    <submittedName>
        <fullName evidence="2">Uncharacterized protein</fullName>
    </submittedName>
</protein>
<dbReference type="EMBL" id="REGN01004089">
    <property type="protein sequence ID" value="RNA19180.1"/>
    <property type="molecule type" value="Genomic_DNA"/>
</dbReference>
<gene>
    <name evidence="2" type="ORF">BpHYR1_051767</name>
</gene>
<evidence type="ECO:0000313" key="3">
    <source>
        <dbReference type="Proteomes" id="UP000276133"/>
    </source>
</evidence>
<reference evidence="2 3" key="1">
    <citation type="journal article" date="2018" name="Sci. Rep.">
        <title>Genomic signatures of local adaptation to the degree of environmental predictability in rotifers.</title>
        <authorList>
            <person name="Franch-Gras L."/>
            <person name="Hahn C."/>
            <person name="Garcia-Roger E.M."/>
            <person name="Carmona M.J."/>
            <person name="Serra M."/>
            <person name="Gomez A."/>
        </authorList>
    </citation>
    <scope>NUCLEOTIDE SEQUENCE [LARGE SCALE GENOMIC DNA]</scope>
    <source>
        <strain evidence="2">HYR1</strain>
    </source>
</reference>
<keyword evidence="1" id="KW-0472">Membrane</keyword>
<name>A0A3M7R6J6_BRAPC</name>
<dbReference type="Proteomes" id="UP000276133">
    <property type="component" value="Unassembled WGS sequence"/>
</dbReference>
<proteinExistence type="predicted"/>
<dbReference type="AlphaFoldDB" id="A0A3M7R6J6"/>
<organism evidence="2 3">
    <name type="scientific">Brachionus plicatilis</name>
    <name type="common">Marine rotifer</name>
    <name type="synonym">Brachionus muelleri</name>
    <dbReference type="NCBI Taxonomy" id="10195"/>
    <lineage>
        <taxon>Eukaryota</taxon>
        <taxon>Metazoa</taxon>
        <taxon>Spiralia</taxon>
        <taxon>Gnathifera</taxon>
        <taxon>Rotifera</taxon>
        <taxon>Eurotatoria</taxon>
        <taxon>Monogononta</taxon>
        <taxon>Pseudotrocha</taxon>
        <taxon>Ploima</taxon>
        <taxon>Brachionidae</taxon>
        <taxon>Brachionus</taxon>
    </lineage>
</organism>
<evidence type="ECO:0000256" key="1">
    <source>
        <dbReference type="SAM" id="Phobius"/>
    </source>
</evidence>
<evidence type="ECO:0000313" key="2">
    <source>
        <dbReference type="EMBL" id="RNA19180.1"/>
    </source>
</evidence>
<feature type="transmembrane region" description="Helical" evidence="1">
    <location>
        <begin position="20"/>
        <end position="39"/>
    </location>
</feature>
<keyword evidence="3" id="KW-1185">Reference proteome</keyword>
<keyword evidence="1" id="KW-0812">Transmembrane</keyword>
<sequence>MELQFHKYFSGHKYCTLSIIYIFFLPITGSTFLLFYVLSAPQQWPVTWKEKNPISLVKCTRTVIGIDKTTTRLIQAH</sequence>
<accession>A0A3M7R6J6</accession>